<dbReference type="AlphaFoldDB" id="A0A7W7Y6P7"/>
<protein>
    <submittedName>
        <fullName evidence="1">Uncharacterized protein</fullName>
    </submittedName>
</protein>
<keyword evidence="2" id="KW-1185">Reference proteome</keyword>
<dbReference type="RefSeq" id="WP_184337445.1">
    <property type="nucleotide sequence ID" value="NZ_JACHIG010000001.1"/>
</dbReference>
<sequence>MASPTDKQKLWSFRRWMIVVVVAVLVRAVGTYVSEKRNVEYGSWNGTNFMMGTMRQLITPEYVSSKIGPSSPRDEVLMRTDWKFDEAMVKEIGMPWNPATPNRDGWGSLWYIICDFNNDGKVPNPELLTVPPKPGATQKELNVRIAIFSAGADGDPATWEDNQPPGFKGW</sequence>
<proteinExistence type="predicted"/>
<dbReference type="Proteomes" id="UP000590740">
    <property type="component" value="Unassembled WGS sequence"/>
</dbReference>
<dbReference type="EMBL" id="JACHIG010000001">
    <property type="protein sequence ID" value="MBB5030623.1"/>
    <property type="molecule type" value="Genomic_DNA"/>
</dbReference>
<accession>A0A7W7Y6P7</accession>
<comment type="caution">
    <text evidence="1">The sequence shown here is derived from an EMBL/GenBank/DDBJ whole genome shotgun (WGS) entry which is preliminary data.</text>
</comment>
<gene>
    <name evidence="1" type="ORF">HNQ65_000177</name>
</gene>
<evidence type="ECO:0000313" key="2">
    <source>
        <dbReference type="Proteomes" id="UP000590740"/>
    </source>
</evidence>
<name>A0A7W7Y6P7_9BACT</name>
<evidence type="ECO:0000313" key="1">
    <source>
        <dbReference type="EMBL" id="MBB5030623.1"/>
    </source>
</evidence>
<organism evidence="1 2">
    <name type="scientific">Prosthecobacter vanneervenii</name>
    <dbReference type="NCBI Taxonomy" id="48466"/>
    <lineage>
        <taxon>Bacteria</taxon>
        <taxon>Pseudomonadati</taxon>
        <taxon>Verrucomicrobiota</taxon>
        <taxon>Verrucomicrobiia</taxon>
        <taxon>Verrucomicrobiales</taxon>
        <taxon>Verrucomicrobiaceae</taxon>
        <taxon>Prosthecobacter</taxon>
    </lineage>
</organism>
<reference evidence="1 2" key="1">
    <citation type="submission" date="2020-08" db="EMBL/GenBank/DDBJ databases">
        <title>Genomic Encyclopedia of Type Strains, Phase IV (KMG-IV): sequencing the most valuable type-strain genomes for metagenomic binning, comparative biology and taxonomic classification.</title>
        <authorList>
            <person name="Goeker M."/>
        </authorList>
    </citation>
    <scope>NUCLEOTIDE SEQUENCE [LARGE SCALE GENOMIC DNA]</scope>
    <source>
        <strain evidence="1 2">DSM 12252</strain>
    </source>
</reference>